<name>A0A1M7IGH7_9FIRM</name>
<evidence type="ECO:0000313" key="1">
    <source>
        <dbReference type="EMBL" id="SHM39810.1"/>
    </source>
</evidence>
<organism evidence="1 2">
    <name type="scientific">Anaerosporobacter mobilis DSM 15930</name>
    <dbReference type="NCBI Taxonomy" id="1120996"/>
    <lineage>
        <taxon>Bacteria</taxon>
        <taxon>Bacillati</taxon>
        <taxon>Bacillota</taxon>
        <taxon>Clostridia</taxon>
        <taxon>Lachnospirales</taxon>
        <taxon>Lachnospiraceae</taxon>
        <taxon>Anaerosporobacter</taxon>
    </lineage>
</organism>
<gene>
    <name evidence="1" type="ORF">SAMN02746066_01847</name>
</gene>
<accession>A0A1M7IGH7</accession>
<dbReference type="EMBL" id="FRCP01000009">
    <property type="protein sequence ID" value="SHM39810.1"/>
    <property type="molecule type" value="Genomic_DNA"/>
</dbReference>
<protein>
    <submittedName>
        <fullName evidence="1">Uncharacterized protein</fullName>
    </submittedName>
</protein>
<dbReference type="RefSeq" id="WP_073286424.1">
    <property type="nucleotide sequence ID" value="NZ_FRCP01000009.1"/>
</dbReference>
<evidence type="ECO:0000313" key="2">
    <source>
        <dbReference type="Proteomes" id="UP000184038"/>
    </source>
</evidence>
<keyword evidence="2" id="KW-1185">Reference proteome</keyword>
<sequence>MQIEEKYLSEFKGQKFLLLEDMEEFVKKTLGAYDAYGERNILYVIMKRGDKEELELNYSFYDKNYHLEV</sequence>
<dbReference type="Proteomes" id="UP000184038">
    <property type="component" value="Unassembled WGS sequence"/>
</dbReference>
<dbReference type="AlphaFoldDB" id="A0A1M7IGH7"/>
<reference evidence="1 2" key="1">
    <citation type="submission" date="2016-11" db="EMBL/GenBank/DDBJ databases">
        <authorList>
            <person name="Jaros S."/>
            <person name="Januszkiewicz K."/>
            <person name="Wedrychowicz H."/>
        </authorList>
    </citation>
    <scope>NUCLEOTIDE SEQUENCE [LARGE SCALE GENOMIC DNA]</scope>
    <source>
        <strain evidence="1 2">DSM 15930</strain>
    </source>
</reference>
<proteinExistence type="predicted"/>
<dbReference type="STRING" id="1120996.SAMN02746066_01847"/>